<dbReference type="InterPro" id="IPR050863">
    <property type="entry name" value="CenT-Element_Derived"/>
</dbReference>
<evidence type="ECO:0000313" key="3">
    <source>
        <dbReference type="Proteomes" id="UP001283361"/>
    </source>
</evidence>
<comment type="caution">
    <text evidence="2">The sequence shown here is derived from an EMBL/GenBank/DDBJ whole genome shotgun (WGS) entry which is preliminary data.</text>
</comment>
<dbReference type="Pfam" id="PF03184">
    <property type="entry name" value="DDE_1"/>
    <property type="match status" value="1"/>
</dbReference>
<dbReference type="PANTHER" id="PTHR19303">
    <property type="entry name" value="TRANSPOSON"/>
    <property type="match status" value="1"/>
</dbReference>
<name>A0AAE1D1T2_9GAST</name>
<reference evidence="2" key="1">
    <citation type="journal article" date="2023" name="G3 (Bethesda)">
        <title>A reference genome for the long-term kleptoplast-retaining sea slug Elysia crispata morphotype clarki.</title>
        <authorList>
            <person name="Eastman K.E."/>
            <person name="Pendleton A.L."/>
            <person name="Shaikh M.A."/>
            <person name="Suttiyut T."/>
            <person name="Ogas R."/>
            <person name="Tomko P."/>
            <person name="Gavelis G."/>
            <person name="Widhalm J.R."/>
            <person name="Wisecaver J.H."/>
        </authorList>
    </citation>
    <scope>NUCLEOTIDE SEQUENCE</scope>
    <source>
        <strain evidence="2">ECLA1</strain>
    </source>
</reference>
<dbReference type="InterPro" id="IPR004875">
    <property type="entry name" value="DDE_SF_endonuclease_dom"/>
</dbReference>
<dbReference type="AlphaFoldDB" id="A0AAE1D1T2"/>
<accession>A0AAE1D1T2</accession>
<organism evidence="2 3">
    <name type="scientific">Elysia crispata</name>
    <name type="common">lettuce slug</name>
    <dbReference type="NCBI Taxonomy" id="231223"/>
    <lineage>
        <taxon>Eukaryota</taxon>
        <taxon>Metazoa</taxon>
        <taxon>Spiralia</taxon>
        <taxon>Lophotrochozoa</taxon>
        <taxon>Mollusca</taxon>
        <taxon>Gastropoda</taxon>
        <taxon>Heterobranchia</taxon>
        <taxon>Euthyneura</taxon>
        <taxon>Panpulmonata</taxon>
        <taxon>Sacoglossa</taxon>
        <taxon>Placobranchoidea</taxon>
        <taxon>Plakobranchidae</taxon>
        <taxon>Elysia</taxon>
    </lineage>
</organism>
<dbReference type="GO" id="GO:0005634">
    <property type="term" value="C:nucleus"/>
    <property type="evidence" value="ECO:0007669"/>
    <property type="project" value="TreeGrafter"/>
</dbReference>
<sequence>MLRVVRQVNTRYQDRHTGQFCFLLPLFVIAKTAKPRCFNNVKNLPLDYAANKKAWMTSDLFVSWLRKLDKKYLLSIAMIVDNCPAHPDIDNLKAVKFVFLPPNTTNILQPCDQGIINSFKRLYRQAVVQRYLVHIDTGSPTTLNISVLEAPVHHEKGLGCQRYSGGKLFSPCGILHRRENHRE</sequence>
<protein>
    <recommendedName>
        <fullName evidence="1">DDE-1 domain-containing protein</fullName>
    </recommendedName>
</protein>
<gene>
    <name evidence="2" type="ORF">RRG08_032802</name>
</gene>
<evidence type="ECO:0000313" key="2">
    <source>
        <dbReference type="EMBL" id="KAK3752512.1"/>
    </source>
</evidence>
<proteinExistence type="predicted"/>
<dbReference type="Proteomes" id="UP001283361">
    <property type="component" value="Unassembled WGS sequence"/>
</dbReference>
<feature type="domain" description="DDE-1" evidence="1">
    <location>
        <begin position="24"/>
        <end position="150"/>
    </location>
</feature>
<dbReference type="GO" id="GO:0003677">
    <property type="term" value="F:DNA binding"/>
    <property type="evidence" value="ECO:0007669"/>
    <property type="project" value="TreeGrafter"/>
</dbReference>
<evidence type="ECO:0000259" key="1">
    <source>
        <dbReference type="Pfam" id="PF03184"/>
    </source>
</evidence>
<dbReference type="PANTHER" id="PTHR19303:SF73">
    <property type="entry name" value="PROTEIN PDC2"/>
    <property type="match status" value="1"/>
</dbReference>
<keyword evidence="3" id="KW-1185">Reference proteome</keyword>
<dbReference type="EMBL" id="JAWDGP010005762">
    <property type="protein sequence ID" value="KAK3752512.1"/>
    <property type="molecule type" value="Genomic_DNA"/>
</dbReference>